<dbReference type="AlphaFoldDB" id="G5HBE6"/>
<dbReference type="RefSeq" id="WP_009134767.1">
    <property type="nucleotide sequence ID" value="NZ_CP102250.1"/>
</dbReference>
<dbReference type="GeneID" id="92815015"/>
<name>G5HBE6_9BACT</name>
<evidence type="ECO:0000313" key="2">
    <source>
        <dbReference type="Proteomes" id="UP000006008"/>
    </source>
</evidence>
<sequence length="130" mass="14576">MVDFSKRAVNVMVSPEQKTIYVASPLAGSVEKFKMFIMECIADSGPDLEKASDNMLFRYVLDVDKVPPIVPKENNSDYFNRLLSVTKPLDIHPTHIVSLRDAIHCMKHGIPLLSPDAERKYIRAGMNGEA</sequence>
<reference evidence="1 2" key="1">
    <citation type="submission" date="2011-08" db="EMBL/GenBank/DDBJ databases">
        <title>The Genome Sequence of Alistipes indistinctus YIT 12060.</title>
        <authorList>
            <consortium name="The Broad Institute Genome Sequencing Platform"/>
            <person name="Earl A."/>
            <person name="Ward D."/>
            <person name="Feldgarden M."/>
            <person name="Gevers D."/>
            <person name="Morotomi M."/>
            <person name="Young S.K."/>
            <person name="Zeng Q."/>
            <person name="Gargeya S."/>
            <person name="Fitzgerald M."/>
            <person name="Haas B."/>
            <person name="Abouelleil A."/>
            <person name="Alvarado L."/>
            <person name="Arachchi H.M."/>
            <person name="Berlin A."/>
            <person name="Brown A."/>
            <person name="Chapman S.B."/>
            <person name="Chen Z."/>
            <person name="Dunbar C."/>
            <person name="Freedman E."/>
            <person name="Gearin G."/>
            <person name="Gellesch M."/>
            <person name="Goldberg J."/>
            <person name="Griggs A."/>
            <person name="Gujja S."/>
            <person name="Heiman D."/>
            <person name="Howarth C."/>
            <person name="Larson L."/>
            <person name="Lui A."/>
            <person name="MacDonald P.J.P."/>
            <person name="Montmayeur A."/>
            <person name="Murphy C."/>
            <person name="Neiman D."/>
            <person name="Pearson M."/>
            <person name="Priest M."/>
            <person name="Roberts A."/>
            <person name="Saif S."/>
            <person name="Shea T."/>
            <person name="Shenoy N."/>
            <person name="Sisk P."/>
            <person name="Stolte C."/>
            <person name="Sykes S."/>
            <person name="Wortman J."/>
            <person name="Nusbaum C."/>
            <person name="Birren B."/>
        </authorList>
    </citation>
    <scope>NUCLEOTIDE SEQUENCE [LARGE SCALE GENOMIC DNA]</scope>
    <source>
        <strain evidence="1 2">YIT 12060</strain>
    </source>
</reference>
<comment type="caution">
    <text evidence="1">The sequence shown here is derived from an EMBL/GenBank/DDBJ whole genome shotgun (WGS) entry which is preliminary data.</text>
</comment>
<dbReference type="HOGENOM" id="CLU_1933567_0_0_10"/>
<dbReference type="Proteomes" id="UP000006008">
    <property type="component" value="Unassembled WGS sequence"/>
</dbReference>
<dbReference type="EMBL" id="ADLD01000013">
    <property type="protein sequence ID" value="EHB91912.1"/>
    <property type="molecule type" value="Genomic_DNA"/>
</dbReference>
<gene>
    <name evidence="1" type="ORF">HMPREF9450_01961</name>
</gene>
<dbReference type="STRING" id="742725.HMPREF9450_01961"/>
<organism evidence="1 2">
    <name type="scientific">Alistipes indistinctus YIT 12060</name>
    <dbReference type="NCBI Taxonomy" id="742725"/>
    <lineage>
        <taxon>Bacteria</taxon>
        <taxon>Pseudomonadati</taxon>
        <taxon>Bacteroidota</taxon>
        <taxon>Bacteroidia</taxon>
        <taxon>Bacteroidales</taxon>
        <taxon>Rikenellaceae</taxon>
        <taxon>Alistipes</taxon>
    </lineage>
</organism>
<accession>G5HBE6</accession>
<keyword evidence="2" id="KW-1185">Reference proteome</keyword>
<dbReference type="PATRIC" id="fig|742725.3.peg.2057"/>
<proteinExistence type="predicted"/>
<evidence type="ECO:0000313" key="1">
    <source>
        <dbReference type="EMBL" id="EHB91912.1"/>
    </source>
</evidence>
<protein>
    <submittedName>
        <fullName evidence="1">Uncharacterized protein</fullName>
    </submittedName>
</protein>